<proteinExistence type="inferred from homology"/>
<dbReference type="Proteomes" id="UP000307440">
    <property type="component" value="Unassembled WGS sequence"/>
</dbReference>
<evidence type="ECO:0000256" key="3">
    <source>
        <dbReference type="ARBA" id="ARBA00023235"/>
    </source>
</evidence>
<dbReference type="GO" id="GO:0003723">
    <property type="term" value="F:RNA binding"/>
    <property type="evidence" value="ECO:0007669"/>
    <property type="project" value="InterPro"/>
</dbReference>
<evidence type="ECO:0000313" key="6">
    <source>
        <dbReference type="EMBL" id="TFK29090.1"/>
    </source>
</evidence>
<dbReference type="EMBL" id="ML210151">
    <property type="protein sequence ID" value="TFK29090.1"/>
    <property type="molecule type" value="Genomic_DNA"/>
</dbReference>
<evidence type="ECO:0000259" key="5">
    <source>
        <dbReference type="Pfam" id="PF01416"/>
    </source>
</evidence>
<name>A0A5C3L8K1_COPMA</name>
<dbReference type="Pfam" id="PF01416">
    <property type="entry name" value="PseudoU_synth_1"/>
    <property type="match status" value="1"/>
</dbReference>
<dbReference type="InterPro" id="IPR020094">
    <property type="entry name" value="TruA/RsuA/RluB/E/F_N"/>
</dbReference>
<sequence>MSTSTKYSEWTREQLLERILELEKPKRAIPPKSAHSTTESSTAGPSKQSGAKPFTFYDHPRRKIALKFSYAGWEYGGLAFQSDKTPLPTVEGVLFDALATAHLVDPEAGLDGCGWERCGRTDRGVSGARQIVSLWVRSALPKEELPEADLRPGPIPTKDSPESLQDDEITTTISKNPEGVFIPDEIKPQSRNEHDYSSILNRLLPDTIRIAAWSPVPSSFSSRFSCTYRHYKYFFSLKDLDIQAMEEGAARMVGEHDFRNLCKIDAAKQLTSFKRNVINAYLERLDDNLYVFNLIGSAFLYHQVRHIMAILFYIGTGVESPSLVTNLMNVSPGEEPPYGQDGDYEVVDRKPEYQMTDGLPLMLWDCGYPEGTFSWRTSGRPNGGPIATGGTLNSRLENILVRSQIYSALHRHFHLAAADHHPAPINIFPLSGPAQLAERKGPRDTIDIPLGGGTFKRMIKYKPVLRRNRLDTVEVTNERWRLRQGAKKGGQQGAAVDSPEAAS</sequence>
<feature type="region of interest" description="Disordered" evidence="4">
    <location>
        <begin position="483"/>
        <end position="503"/>
    </location>
</feature>
<keyword evidence="3" id="KW-0413">Isomerase</keyword>
<feature type="compositionally biased region" description="Polar residues" evidence="4">
    <location>
        <begin position="34"/>
        <end position="49"/>
    </location>
</feature>
<dbReference type="Gene3D" id="3.30.70.580">
    <property type="entry name" value="Pseudouridine synthase I, catalytic domain, N-terminal subdomain"/>
    <property type="match status" value="1"/>
</dbReference>
<feature type="region of interest" description="Disordered" evidence="4">
    <location>
        <begin position="21"/>
        <end position="54"/>
    </location>
</feature>
<dbReference type="GO" id="GO:0009982">
    <property type="term" value="F:pseudouridine synthase activity"/>
    <property type="evidence" value="ECO:0007669"/>
    <property type="project" value="InterPro"/>
</dbReference>
<dbReference type="InterPro" id="IPR020097">
    <property type="entry name" value="PsdUridine_synth_TruA_a/b_dom"/>
</dbReference>
<dbReference type="GO" id="GO:0005737">
    <property type="term" value="C:cytoplasm"/>
    <property type="evidence" value="ECO:0007669"/>
    <property type="project" value="TreeGrafter"/>
</dbReference>
<dbReference type="GO" id="GO:0005634">
    <property type="term" value="C:nucleus"/>
    <property type="evidence" value="ECO:0007669"/>
    <property type="project" value="TreeGrafter"/>
</dbReference>
<evidence type="ECO:0000256" key="2">
    <source>
        <dbReference type="ARBA" id="ARBA00022694"/>
    </source>
</evidence>
<evidence type="ECO:0000256" key="4">
    <source>
        <dbReference type="SAM" id="MobiDB-lite"/>
    </source>
</evidence>
<keyword evidence="2" id="KW-0819">tRNA processing</keyword>
<organism evidence="6 7">
    <name type="scientific">Coprinopsis marcescibilis</name>
    <name type="common">Agaric fungus</name>
    <name type="synonym">Psathyrella marcescibilis</name>
    <dbReference type="NCBI Taxonomy" id="230819"/>
    <lineage>
        <taxon>Eukaryota</taxon>
        <taxon>Fungi</taxon>
        <taxon>Dikarya</taxon>
        <taxon>Basidiomycota</taxon>
        <taxon>Agaricomycotina</taxon>
        <taxon>Agaricomycetes</taxon>
        <taxon>Agaricomycetidae</taxon>
        <taxon>Agaricales</taxon>
        <taxon>Agaricineae</taxon>
        <taxon>Psathyrellaceae</taxon>
        <taxon>Coprinopsis</taxon>
    </lineage>
</organism>
<feature type="region of interest" description="Disordered" evidence="4">
    <location>
        <begin position="146"/>
        <end position="165"/>
    </location>
</feature>
<dbReference type="GO" id="GO:1990481">
    <property type="term" value="P:mRNA pseudouridine synthesis"/>
    <property type="evidence" value="ECO:0007669"/>
    <property type="project" value="TreeGrafter"/>
</dbReference>
<dbReference type="AlphaFoldDB" id="A0A5C3L8K1"/>
<dbReference type="Gene3D" id="3.30.70.660">
    <property type="entry name" value="Pseudouridine synthase I, catalytic domain, C-terminal subdomain"/>
    <property type="match status" value="1"/>
</dbReference>
<dbReference type="OrthoDB" id="25767at2759"/>
<evidence type="ECO:0000313" key="7">
    <source>
        <dbReference type="Proteomes" id="UP000307440"/>
    </source>
</evidence>
<dbReference type="SUPFAM" id="SSF55120">
    <property type="entry name" value="Pseudouridine synthase"/>
    <property type="match status" value="1"/>
</dbReference>
<reference evidence="6 7" key="1">
    <citation type="journal article" date="2019" name="Nat. Ecol. Evol.">
        <title>Megaphylogeny resolves global patterns of mushroom evolution.</title>
        <authorList>
            <person name="Varga T."/>
            <person name="Krizsan K."/>
            <person name="Foldi C."/>
            <person name="Dima B."/>
            <person name="Sanchez-Garcia M."/>
            <person name="Sanchez-Ramirez S."/>
            <person name="Szollosi G.J."/>
            <person name="Szarkandi J.G."/>
            <person name="Papp V."/>
            <person name="Albert L."/>
            <person name="Andreopoulos W."/>
            <person name="Angelini C."/>
            <person name="Antonin V."/>
            <person name="Barry K.W."/>
            <person name="Bougher N.L."/>
            <person name="Buchanan P."/>
            <person name="Buyck B."/>
            <person name="Bense V."/>
            <person name="Catcheside P."/>
            <person name="Chovatia M."/>
            <person name="Cooper J."/>
            <person name="Damon W."/>
            <person name="Desjardin D."/>
            <person name="Finy P."/>
            <person name="Geml J."/>
            <person name="Haridas S."/>
            <person name="Hughes K."/>
            <person name="Justo A."/>
            <person name="Karasinski D."/>
            <person name="Kautmanova I."/>
            <person name="Kiss B."/>
            <person name="Kocsube S."/>
            <person name="Kotiranta H."/>
            <person name="LaButti K.M."/>
            <person name="Lechner B.E."/>
            <person name="Liimatainen K."/>
            <person name="Lipzen A."/>
            <person name="Lukacs Z."/>
            <person name="Mihaltcheva S."/>
            <person name="Morgado L.N."/>
            <person name="Niskanen T."/>
            <person name="Noordeloos M.E."/>
            <person name="Ohm R.A."/>
            <person name="Ortiz-Santana B."/>
            <person name="Ovrebo C."/>
            <person name="Racz N."/>
            <person name="Riley R."/>
            <person name="Savchenko A."/>
            <person name="Shiryaev A."/>
            <person name="Soop K."/>
            <person name="Spirin V."/>
            <person name="Szebenyi C."/>
            <person name="Tomsovsky M."/>
            <person name="Tulloss R.E."/>
            <person name="Uehling J."/>
            <person name="Grigoriev I.V."/>
            <person name="Vagvolgyi C."/>
            <person name="Papp T."/>
            <person name="Martin F.M."/>
            <person name="Miettinen O."/>
            <person name="Hibbett D.S."/>
            <person name="Nagy L.G."/>
        </authorList>
    </citation>
    <scope>NUCLEOTIDE SEQUENCE [LARGE SCALE GENOMIC DNA]</scope>
    <source>
        <strain evidence="6 7">CBS 121175</strain>
    </source>
</reference>
<accession>A0A5C3L8K1</accession>
<dbReference type="InterPro" id="IPR001406">
    <property type="entry name" value="PsdUridine_synth_TruA"/>
</dbReference>
<dbReference type="PANTHER" id="PTHR11142">
    <property type="entry name" value="PSEUDOURIDYLATE SYNTHASE"/>
    <property type="match status" value="1"/>
</dbReference>
<feature type="domain" description="Pseudouridine synthase I TruA alpha/beta" evidence="5">
    <location>
        <begin position="249"/>
        <end position="369"/>
    </location>
</feature>
<comment type="similarity">
    <text evidence="1">Belongs to the tRNA pseudouridine synthase TruA family.</text>
</comment>
<dbReference type="InterPro" id="IPR020103">
    <property type="entry name" value="PsdUridine_synth_cat_dom_sf"/>
</dbReference>
<dbReference type="PANTHER" id="PTHR11142:SF5">
    <property type="entry name" value="TRNA PSEUDOURIDINE(38_39) SYNTHASE"/>
    <property type="match status" value="1"/>
</dbReference>
<dbReference type="GO" id="GO:0031119">
    <property type="term" value="P:tRNA pseudouridine synthesis"/>
    <property type="evidence" value="ECO:0007669"/>
    <property type="project" value="TreeGrafter"/>
</dbReference>
<protein>
    <submittedName>
        <fullName evidence="6">Pseudouridine synthase</fullName>
    </submittedName>
</protein>
<dbReference type="InterPro" id="IPR020095">
    <property type="entry name" value="PsdUridine_synth_TruA_C"/>
</dbReference>
<dbReference type="STRING" id="230819.A0A5C3L8K1"/>
<keyword evidence="7" id="KW-1185">Reference proteome</keyword>
<evidence type="ECO:0000256" key="1">
    <source>
        <dbReference type="ARBA" id="ARBA00009375"/>
    </source>
</evidence>
<gene>
    <name evidence="6" type="ORF">FA15DRAFT_664404</name>
</gene>